<dbReference type="EMBL" id="KZ819327">
    <property type="protein sequence ID" value="PWN20814.1"/>
    <property type="molecule type" value="Genomic_DNA"/>
</dbReference>
<feature type="region of interest" description="Disordered" evidence="3">
    <location>
        <begin position="98"/>
        <end position="130"/>
    </location>
</feature>
<dbReference type="GO" id="GO:0003729">
    <property type="term" value="F:mRNA binding"/>
    <property type="evidence" value="ECO:0007669"/>
    <property type="project" value="TreeGrafter"/>
</dbReference>
<dbReference type="SMART" id="SM00360">
    <property type="entry name" value="RRM"/>
    <property type="match status" value="2"/>
</dbReference>
<dbReference type="PANTHER" id="PTHR23003:SF64">
    <property type="entry name" value="RRM DOMAIN-CONTAINING PROTEIN"/>
    <property type="match status" value="1"/>
</dbReference>
<keyword evidence="1 2" id="KW-0694">RNA-binding</keyword>
<dbReference type="Pfam" id="PF00076">
    <property type="entry name" value="RRM_1"/>
    <property type="match status" value="2"/>
</dbReference>
<evidence type="ECO:0000256" key="3">
    <source>
        <dbReference type="SAM" id="MobiDB-lite"/>
    </source>
</evidence>
<dbReference type="Proteomes" id="UP000245942">
    <property type="component" value="Unassembled WGS sequence"/>
</dbReference>
<feature type="domain" description="RRM" evidence="4">
    <location>
        <begin position="139"/>
        <end position="201"/>
    </location>
</feature>
<dbReference type="OrthoDB" id="1049195at2759"/>
<dbReference type="InterPro" id="IPR035979">
    <property type="entry name" value="RBD_domain_sf"/>
</dbReference>
<keyword evidence="6" id="KW-1185">Reference proteome</keyword>
<proteinExistence type="predicted"/>
<accession>A0A316U7I9</accession>
<dbReference type="PANTHER" id="PTHR23003">
    <property type="entry name" value="RNA RECOGNITION MOTIF RRM DOMAIN CONTAINING PROTEIN"/>
    <property type="match status" value="1"/>
</dbReference>
<dbReference type="PROSITE" id="PS50102">
    <property type="entry name" value="RRM"/>
    <property type="match status" value="2"/>
</dbReference>
<evidence type="ECO:0000256" key="1">
    <source>
        <dbReference type="ARBA" id="ARBA00022884"/>
    </source>
</evidence>
<dbReference type="GO" id="GO:0005737">
    <property type="term" value="C:cytoplasm"/>
    <property type="evidence" value="ECO:0007669"/>
    <property type="project" value="TreeGrafter"/>
</dbReference>
<evidence type="ECO:0000313" key="5">
    <source>
        <dbReference type="EMBL" id="PWN20814.1"/>
    </source>
</evidence>
<evidence type="ECO:0000256" key="2">
    <source>
        <dbReference type="PROSITE-ProRule" id="PRU00176"/>
    </source>
</evidence>
<dbReference type="AlphaFoldDB" id="A0A316U7I9"/>
<dbReference type="InterPro" id="IPR050374">
    <property type="entry name" value="RRT5_SRSF_SR"/>
</dbReference>
<feature type="domain" description="RRM" evidence="4">
    <location>
        <begin position="13"/>
        <end position="91"/>
    </location>
</feature>
<dbReference type="SUPFAM" id="SSF54928">
    <property type="entry name" value="RNA-binding domain, RBD"/>
    <property type="match status" value="1"/>
</dbReference>
<dbReference type="GeneID" id="37011654"/>
<dbReference type="InterPro" id="IPR000504">
    <property type="entry name" value="RRM_dom"/>
</dbReference>
<gene>
    <name evidence="5" type="ORF">BCV69DRAFT_236412</name>
</gene>
<feature type="compositionally biased region" description="Low complexity" evidence="3">
    <location>
        <begin position="100"/>
        <end position="128"/>
    </location>
</feature>
<dbReference type="GO" id="GO:1990904">
    <property type="term" value="C:ribonucleoprotein complex"/>
    <property type="evidence" value="ECO:0007669"/>
    <property type="project" value="TreeGrafter"/>
</dbReference>
<sequence>MNPPGSIPGDPRTSLLVSNLPYKVRWQDLKDLFRRSAGTVLRADVSLTPDGRSRCFGSVLMRDPEDARRAKETFDGFEWMGKRLSVMYEVQSQPAFYPNPQQQQQQQQQQQYQPQQQQQYQPQQQSQYGGAPDASYYGRTLFVGNLAYATQWQDLKDLFRAAGNIMRADIALGTEGRSRGFGTVLFGTKDEAARAVKIFHG</sequence>
<feature type="non-terminal residue" evidence="5">
    <location>
        <position position="201"/>
    </location>
</feature>
<evidence type="ECO:0000259" key="4">
    <source>
        <dbReference type="PROSITE" id="PS50102"/>
    </source>
</evidence>
<evidence type="ECO:0000313" key="6">
    <source>
        <dbReference type="Proteomes" id="UP000245942"/>
    </source>
</evidence>
<dbReference type="InterPro" id="IPR012677">
    <property type="entry name" value="Nucleotide-bd_a/b_plait_sf"/>
</dbReference>
<dbReference type="GO" id="GO:0005634">
    <property type="term" value="C:nucleus"/>
    <property type="evidence" value="ECO:0007669"/>
    <property type="project" value="TreeGrafter"/>
</dbReference>
<name>A0A316U7I9_9BASI</name>
<protein>
    <submittedName>
        <fullName evidence="5">RNA-binding domain-containing protein</fullName>
    </submittedName>
</protein>
<dbReference type="STRING" id="1684307.A0A316U7I9"/>
<reference evidence="5 6" key="1">
    <citation type="journal article" date="2018" name="Mol. Biol. Evol.">
        <title>Broad Genomic Sampling Reveals a Smut Pathogenic Ancestry of the Fungal Clade Ustilaginomycotina.</title>
        <authorList>
            <person name="Kijpornyongpan T."/>
            <person name="Mondo S.J."/>
            <person name="Barry K."/>
            <person name="Sandor L."/>
            <person name="Lee J."/>
            <person name="Lipzen A."/>
            <person name="Pangilinan J."/>
            <person name="LaButti K."/>
            <person name="Hainaut M."/>
            <person name="Henrissat B."/>
            <person name="Grigoriev I.V."/>
            <person name="Spatafora J.W."/>
            <person name="Aime M.C."/>
        </authorList>
    </citation>
    <scope>NUCLEOTIDE SEQUENCE [LARGE SCALE GENOMIC DNA]</scope>
    <source>
        <strain evidence="5 6">MCA 4718</strain>
    </source>
</reference>
<dbReference type="Gene3D" id="3.30.70.330">
    <property type="match status" value="2"/>
</dbReference>
<organism evidence="5 6">
    <name type="scientific">Pseudomicrostroma glucosiphilum</name>
    <dbReference type="NCBI Taxonomy" id="1684307"/>
    <lineage>
        <taxon>Eukaryota</taxon>
        <taxon>Fungi</taxon>
        <taxon>Dikarya</taxon>
        <taxon>Basidiomycota</taxon>
        <taxon>Ustilaginomycotina</taxon>
        <taxon>Exobasidiomycetes</taxon>
        <taxon>Microstromatales</taxon>
        <taxon>Microstromatales incertae sedis</taxon>
        <taxon>Pseudomicrostroma</taxon>
    </lineage>
</organism>
<dbReference type="RefSeq" id="XP_025347974.1">
    <property type="nucleotide sequence ID" value="XM_025489920.1"/>
</dbReference>